<protein>
    <submittedName>
        <fullName evidence="3">Uncharacterized protein</fullName>
    </submittedName>
</protein>
<evidence type="ECO:0000256" key="1">
    <source>
        <dbReference type="SAM" id="MobiDB-lite"/>
    </source>
</evidence>
<dbReference type="PATRIC" id="fig|1123269.5.peg.624"/>
<dbReference type="Proteomes" id="UP000018851">
    <property type="component" value="Chromosome"/>
</dbReference>
<gene>
    <name evidence="3" type="ORF">NX02_03210</name>
</gene>
<dbReference type="HOGENOM" id="CLU_543921_0_0_5"/>
<dbReference type="STRING" id="1123269.NX02_03210"/>
<feature type="compositionally biased region" description="Low complexity" evidence="1">
    <location>
        <begin position="168"/>
        <end position="188"/>
    </location>
</feature>
<dbReference type="OrthoDB" id="7593558at2"/>
<dbReference type="AlphaFoldDB" id="W0A5R3"/>
<evidence type="ECO:0000313" key="4">
    <source>
        <dbReference type="Proteomes" id="UP000018851"/>
    </source>
</evidence>
<feature type="chain" id="PRO_5004785977" evidence="2">
    <location>
        <begin position="22"/>
        <end position="501"/>
    </location>
</feature>
<sequence length="501" mass="53419">MTKLARASLIPLLLAAAPLSAEVVSGTGTVPVGKSKDVETIRVRAEREARRAVVVQMLEATIGAPRVAEVPQATIDDLAAQIRPEMITDRESGREGNDFFVRFTADIDGAWFRGLLSNKGIDSSSQRAMNDNYLIFVMLDQNTGTARDDSRPVEETVDYQRDSGAAISAQSAQVSQSKSASGVSVRSAGGYGAAEDGPGYSGREAGGYANSASAAARTSQASASKSDVRASEYDRVRYRRHTIWQRPPQGSAADTGMAALRGSLSDYGVAFADSWAALSGYFDGQPPRYDMLKRDARYQGFLDSLQSRNAPFFMGGTMNITHAGRDPATGEAVCTGTLDASASATADGRDIGSDTVNAEARATTPELCEGVVAKRLALAAATSIGPRIQNYWRRIANVEAARGQNTQQLNDYALTLRSDRLDMAMQADILDALQATQGVESQNFVSQAGNEMRFTVRYAGSVPLQLALYQKLRGRPGFANMQSTANGRSVLLCLSGCGSAR</sequence>
<feature type="signal peptide" evidence="2">
    <location>
        <begin position="1"/>
        <end position="21"/>
    </location>
</feature>
<dbReference type="EMBL" id="CP006644">
    <property type="protein sequence ID" value="AHE52396.1"/>
    <property type="molecule type" value="Genomic_DNA"/>
</dbReference>
<name>W0A5R3_9SPHN</name>
<proteinExistence type="predicted"/>
<keyword evidence="2" id="KW-0732">Signal</keyword>
<dbReference type="KEGG" id="ssan:NX02_03210"/>
<feature type="region of interest" description="Disordered" evidence="1">
    <location>
        <begin position="168"/>
        <end position="192"/>
    </location>
</feature>
<evidence type="ECO:0000313" key="3">
    <source>
        <dbReference type="EMBL" id="AHE52396.1"/>
    </source>
</evidence>
<accession>W0A5R3</accession>
<dbReference type="eggNOG" id="ENOG5033QAI">
    <property type="taxonomic scope" value="Bacteria"/>
</dbReference>
<reference evidence="3 4" key="1">
    <citation type="submission" date="2013-07" db="EMBL/GenBank/DDBJ databases">
        <title>Completed genome of Sphingomonas sanxanigenens NX02.</title>
        <authorList>
            <person name="Ma T."/>
            <person name="Huang H."/>
            <person name="Wu M."/>
            <person name="Li X."/>
            <person name="Li G."/>
        </authorList>
    </citation>
    <scope>NUCLEOTIDE SEQUENCE [LARGE SCALE GENOMIC DNA]</scope>
    <source>
        <strain evidence="3 4">NX02</strain>
    </source>
</reference>
<keyword evidence="4" id="KW-1185">Reference proteome</keyword>
<evidence type="ECO:0000256" key="2">
    <source>
        <dbReference type="SAM" id="SignalP"/>
    </source>
</evidence>
<dbReference type="RefSeq" id="WP_039996375.1">
    <property type="nucleotide sequence ID" value="NZ_CP006644.1"/>
</dbReference>
<organism evidence="3 4">
    <name type="scientific">Sphingomonas sanxanigenens DSM 19645 = NX02</name>
    <dbReference type="NCBI Taxonomy" id="1123269"/>
    <lineage>
        <taxon>Bacteria</taxon>
        <taxon>Pseudomonadati</taxon>
        <taxon>Pseudomonadota</taxon>
        <taxon>Alphaproteobacteria</taxon>
        <taxon>Sphingomonadales</taxon>
        <taxon>Sphingomonadaceae</taxon>
        <taxon>Sphingomonas</taxon>
    </lineage>
</organism>